<keyword evidence="4" id="KW-1185">Reference proteome</keyword>
<sequence>MVVHEPLRDLLQRERAGDQPAAVSVSEEPRTLDQFDIAGRSALVTGAASGIGLAYAEAMAEAGAKVTITDIDAEGAAREAARFTDQGYEARWESCDVSDLDQVAQAFDNHVAAYGGCDIAFANAGLDVGNGFWSPEDERNPAGQIDVFPKDSWDKSIGINLTGVFHTLREAARVMKANEGNGQRRGGSIVITSSNAAEVNEAIVGVPYMAAKAGVKHFMRHAAYELAAHGIRVNAIAPGPFVTNIGDGWVKKNPKAKEAWDKLVPVGRMAETYQIKPLALLLASDAGSYMTGSHVMIDGGMQLGPIKPLND</sequence>
<evidence type="ECO:0000256" key="1">
    <source>
        <dbReference type="ARBA" id="ARBA00006484"/>
    </source>
</evidence>
<protein>
    <submittedName>
        <fullName evidence="3">SDR family oxidoreductase</fullName>
    </submittedName>
</protein>
<dbReference type="SUPFAM" id="SSF51735">
    <property type="entry name" value="NAD(P)-binding Rossmann-fold domains"/>
    <property type="match status" value="1"/>
</dbReference>
<evidence type="ECO:0000256" key="2">
    <source>
        <dbReference type="ARBA" id="ARBA00023002"/>
    </source>
</evidence>
<dbReference type="PRINTS" id="PR00081">
    <property type="entry name" value="GDHRDH"/>
</dbReference>
<comment type="caution">
    <text evidence="3">The sequence shown here is derived from an EMBL/GenBank/DDBJ whole genome shotgun (WGS) entry which is preliminary data.</text>
</comment>
<evidence type="ECO:0000313" key="3">
    <source>
        <dbReference type="EMBL" id="MWV27212.1"/>
    </source>
</evidence>
<name>A0A844XBX6_9SPHN</name>
<dbReference type="PANTHER" id="PTHR43008">
    <property type="entry name" value="BENZIL REDUCTASE"/>
    <property type="match status" value="1"/>
</dbReference>
<dbReference type="AlphaFoldDB" id="A0A844XBX6"/>
<dbReference type="InterPro" id="IPR036291">
    <property type="entry name" value="NAD(P)-bd_dom_sf"/>
</dbReference>
<dbReference type="GO" id="GO:0050664">
    <property type="term" value="F:oxidoreductase activity, acting on NAD(P)H, oxygen as acceptor"/>
    <property type="evidence" value="ECO:0007669"/>
    <property type="project" value="TreeGrafter"/>
</dbReference>
<dbReference type="PANTHER" id="PTHR43008:SF4">
    <property type="entry name" value="CHAIN DEHYDROGENASE, PUTATIVE (AFU_ORTHOLOGUE AFUA_4G08710)-RELATED"/>
    <property type="match status" value="1"/>
</dbReference>
<dbReference type="Proteomes" id="UP000461409">
    <property type="component" value="Unassembled WGS sequence"/>
</dbReference>
<gene>
    <name evidence="3" type="ORF">GRF63_04775</name>
</gene>
<dbReference type="InterPro" id="IPR002347">
    <property type="entry name" value="SDR_fam"/>
</dbReference>
<reference evidence="3 4" key="1">
    <citation type="submission" date="2019-12" db="EMBL/GenBank/DDBJ databases">
        <authorList>
            <person name="Lee S.D."/>
        </authorList>
    </citation>
    <scope>NUCLEOTIDE SEQUENCE [LARGE SCALE GENOMIC DNA]</scope>
    <source>
        <strain evidence="3 4">GH3-10</strain>
    </source>
</reference>
<dbReference type="Gene3D" id="3.40.50.720">
    <property type="entry name" value="NAD(P)-binding Rossmann-like Domain"/>
    <property type="match status" value="1"/>
</dbReference>
<comment type="similarity">
    <text evidence="1">Belongs to the short-chain dehydrogenases/reductases (SDR) family.</text>
</comment>
<proteinExistence type="inferred from homology"/>
<accession>A0A844XBX6</accession>
<dbReference type="EMBL" id="WUBR01000001">
    <property type="protein sequence ID" value="MWV27212.1"/>
    <property type="molecule type" value="Genomic_DNA"/>
</dbReference>
<evidence type="ECO:0000313" key="4">
    <source>
        <dbReference type="Proteomes" id="UP000461409"/>
    </source>
</evidence>
<dbReference type="FunFam" id="3.40.50.720:FF:000084">
    <property type="entry name" value="Short-chain dehydrogenase reductase"/>
    <property type="match status" value="1"/>
</dbReference>
<reference evidence="3 4" key="2">
    <citation type="submission" date="2020-02" db="EMBL/GenBank/DDBJ databases">
        <title>Erythrobacter dongmakensis sp. nov., isolated from a tidal mudflat.</title>
        <authorList>
            <person name="Kim I.S."/>
        </authorList>
    </citation>
    <scope>NUCLEOTIDE SEQUENCE [LARGE SCALE GENOMIC DNA]</scope>
    <source>
        <strain evidence="3 4">GH3-10</strain>
    </source>
</reference>
<organism evidence="3 4">
    <name type="scientific">Aurantiacibacter rhizosphaerae</name>
    <dbReference type="NCBI Taxonomy" id="2691582"/>
    <lineage>
        <taxon>Bacteria</taxon>
        <taxon>Pseudomonadati</taxon>
        <taxon>Pseudomonadota</taxon>
        <taxon>Alphaproteobacteria</taxon>
        <taxon>Sphingomonadales</taxon>
        <taxon>Erythrobacteraceae</taxon>
        <taxon>Aurantiacibacter</taxon>
    </lineage>
</organism>
<dbReference type="Pfam" id="PF13561">
    <property type="entry name" value="adh_short_C2"/>
    <property type="match status" value="1"/>
</dbReference>
<keyword evidence="2" id="KW-0560">Oxidoreductase</keyword>